<dbReference type="SMART" id="SM00420">
    <property type="entry name" value="HTH_DEOR"/>
    <property type="match status" value="1"/>
</dbReference>
<dbReference type="SMART" id="SM01134">
    <property type="entry name" value="DeoRC"/>
    <property type="match status" value="1"/>
</dbReference>
<evidence type="ECO:0000256" key="3">
    <source>
        <dbReference type="ARBA" id="ARBA00023163"/>
    </source>
</evidence>
<keyword evidence="6" id="KW-1185">Reference proteome</keyword>
<keyword evidence="3" id="KW-0804">Transcription</keyword>
<protein>
    <submittedName>
        <fullName evidence="5">DeoR family transcriptional regulator</fullName>
    </submittedName>
</protein>
<dbReference type="Proteomes" id="UP000319818">
    <property type="component" value="Unassembled WGS sequence"/>
</dbReference>
<dbReference type="SUPFAM" id="SSF46785">
    <property type="entry name" value="Winged helix' DNA-binding domain"/>
    <property type="match status" value="1"/>
</dbReference>
<reference evidence="5 6" key="1">
    <citation type="submission" date="2019-06" db="EMBL/GenBank/DDBJ databases">
        <title>Sequencing the genomes of 1000 actinobacteria strains.</title>
        <authorList>
            <person name="Klenk H.-P."/>
        </authorList>
    </citation>
    <scope>NUCLEOTIDE SEQUENCE [LARGE SCALE GENOMIC DNA]</scope>
    <source>
        <strain evidence="5 6">DSM 45511</strain>
    </source>
</reference>
<name>A0A543FX83_9PSEU</name>
<sequence>MLIAERRRRILDHVQVRGYASFRDLADEVGISESTVRRDLRAMVAEGLLGATRGGAVQVDHAVPDHARGGLPADPVAAERAAIAARAAELVEPASAILLGPGRTTLQLARCLADVEPLTVITNSVPVTTALLDVEHVDLVMVGGTLGRSIGALVGPMTEQSLKGLRGAQVFLSGDGVTVDRGLTTPNVFAAATDMALVAAARQVIVLADHTKLGRETMCQTVPTERIDVLITDSAADPAAVRALRDAGVDVLVADSRSS</sequence>
<dbReference type="PANTHER" id="PTHR30363">
    <property type="entry name" value="HTH-TYPE TRANSCRIPTIONAL REGULATOR SRLR-RELATED"/>
    <property type="match status" value="1"/>
</dbReference>
<dbReference type="InterPro" id="IPR011991">
    <property type="entry name" value="ArsR-like_HTH"/>
</dbReference>
<evidence type="ECO:0000256" key="2">
    <source>
        <dbReference type="ARBA" id="ARBA00023125"/>
    </source>
</evidence>
<dbReference type="PROSITE" id="PS51000">
    <property type="entry name" value="HTH_DEOR_2"/>
    <property type="match status" value="1"/>
</dbReference>
<dbReference type="InterPro" id="IPR037171">
    <property type="entry name" value="NagB/RpiA_transferase-like"/>
</dbReference>
<keyword evidence="1" id="KW-0805">Transcription regulation</keyword>
<dbReference type="GO" id="GO:0003700">
    <property type="term" value="F:DNA-binding transcription factor activity"/>
    <property type="evidence" value="ECO:0007669"/>
    <property type="project" value="InterPro"/>
</dbReference>
<dbReference type="PROSITE" id="PS00894">
    <property type="entry name" value="HTH_DEOR_1"/>
    <property type="match status" value="1"/>
</dbReference>
<dbReference type="InterPro" id="IPR050313">
    <property type="entry name" value="Carb_Metab_HTH_regulators"/>
</dbReference>
<dbReference type="Pfam" id="PF08220">
    <property type="entry name" value="HTH_DeoR"/>
    <property type="match status" value="1"/>
</dbReference>
<dbReference type="InterPro" id="IPR036390">
    <property type="entry name" value="WH_DNA-bd_sf"/>
</dbReference>
<evidence type="ECO:0000256" key="1">
    <source>
        <dbReference type="ARBA" id="ARBA00023015"/>
    </source>
</evidence>
<dbReference type="InterPro" id="IPR036388">
    <property type="entry name" value="WH-like_DNA-bd_sf"/>
</dbReference>
<gene>
    <name evidence="5" type="ORF">FB388_5684</name>
</gene>
<dbReference type="EMBL" id="VFPH01000002">
    <property type="protein sequence ID" value="TQM38447.1"/>
    <property type="molecule type" value="Genomic_DNA"/>
</dbReference>
<accession>A0A543FX83</accession>
<dbReference type="InterPro" id="IPR018356">
    <property type="entry name" value="Tscrpt_reg_HTH_DeoR_CS"/>
</dbReference>
<keyword evidence="2" id="KW-0238">DNA-binding</keyword>
<dbReference type="OrthoDB" id="7688673at2"/>
<feature type="domain" description="HTH deoR-type" evidence="4">
    <location>
        <begin position="3"/>
        <end position="58"/>
    </location>
</feature>
<evidence type="ECO:0000259" key="4">
    <source>
        <dbReference type="PROSITE" id="PS51000"/>
    </source>
</evidence>
<organism evidence="5 6">
    <name type="scientific">Pseudonocardia cypriaca</name>
    <dbReference type="NCBI Taxonomy" id="882449"/>
    <lineage>
        <taxon>Bacteria</taxon>
        <taxon>Bacillati</taxon>
        <taxon>Actinomycetota</taxon>
        <taxon>Actinomycetes</taxon>
        <taxon>Pseudonocardiales</taxon>
        <taxon>Pseudonocardiaceae</taxon>
        <taxon>Pseudonocardia</taxon>
    </lineage>
</organism>
<comment type="caution">
    <text evidence="5">The sequence shown here is derived from an EMBL/GenBank/DDBJ whole genome shotgun (WGS) entry which is preliminary data.</text>
</comment>
<dbReference type="SUPFAM" id="SSF100950">
    <property type="entry name" value="NagB/RpiA/CoA transferase-like"/>
    <property type="match status" value="1"/>
</dbReference>
<dbReference type="PRINTS" id="PR00037">
    <property type="entry name" value="HTHLACR"/>
</dbReference>
<dbReference type="Gene3D" id="3.40.50.1360">
    <property type="match status" value="1"/>
</dbReference>
<dbReference type="Pfam" id="PF00455">
    <property type="entry name" value="DeoRC"/>
    <property type="match status" value="1"/>
</dbReference>
<dbReference type="PANTHER" id="PTHR30363:SF44">
    <property type="entry name" value="AGA OPERON TRANSCRIPTIONAL REPRESSOR-RELATED"/>
    <property type="match status" value="1"/>
</dbReference>
<dbReference type="GO" id="GO:0003677">
    <property type="term" value="F:DNA binding"/>
    <property type="evidence" value="ECO:0007669"/>
    <property type="project" value="UniProtKB-KW"/>
</dbReference>
<dbReference type="InterPro" id="IPR001034">
    <property type="entry name" value="DeoR_HTH"/>
</dbReference>
<dbReference type="InterPro" id="IPR014036">
    <property type="entry name" value="DeoR-like_C"/>
</dbReference>
<dbReference type="Gene3D" id="1.10.10.10">
    <property type="entry name" value="Winged helix-like DNA-binding domain superfamily/Winged helix DNA-binding domain"/>
    <property type="match status" value="1"/>
</dbReference>
<evidence type="ECO:0000313" key="5">
    <source>
        <dbReference type="EMBL" id="TQM38447.1"/>
    </source>
</evidence>
<dbReference type="CDD" id="cd00090">
    <property type="entry name" value="HTH_ARSR"/>
    <property type="match status" value="1"/>
</dbReference>
<dbReference type="AlphaFoldDB" id="A0A543FX83"/>
<dbReference type="RefSeq" id="WP_142105119.1">
    <property type="nucleotide sequence ID" value="NZ_VFPH01000002.1"/>
</dbReference>
<proteinExistence type="predicted"/>
<evidence type="ECO:0000313" key="6">
    <source>
        <dbReference type="Proteomes" id="UP000319818"/>
    </source>
</evidence>